<keyword evidence="11" id="KW-0282">Flagellum</keyword>
<evidence type="ECO:0000256" key="1">
    <source>
        <dbReference type="ARBA" id="ARBA00005322"/>
    </source>
</evidence>
<evidence type="ECO:0000256" key="6">
    <source>
        <dbReference type="ARBA" id="ARBA00023163"/>
    </source>
</evidence>
<feature type="compositionally biased region" description="Low complexity" evidence="9">
    <location>
        <begin position="16"/>
        <end position="32"/>
    </location>
</feature>
<proteinExistence type="inferred from homology"/>
<comment type="caution">
    <text evidence="11">The sequence shown here is derived from an EMBL/GenBank/DDBJ whole genome shotgun (WGS) entry which is preliminary data.</text>
</comment>
<dbReference type="EMBL" id="JBHSNF010000001">
    <property type="protein sequence ID" value="MFC5524777.1"/>
    <property type="molecule type" value="Genomic_DNA"/>
</dbReference>
<comment type="similarity">
    <text evidence="1">Belongs to the FlgM family.</text>
</comment>
<reference evidence="12" key="1">
    <citation type="journal article" date="2019" name="Int. J. Syst. Evol. Microbiol.">
        <title>The Global Catalogue of Microorganisms (GCM) 10K type strain sequencing project: providing services to taxonomists for standard genome sequencing and annotation.</title>
        <authorList>
            <consortium name="The Broad Institute Genomics Platform"/>
            <consortium name="The Broad Institute Genome Sequencing Center for Infectious Disease"/>
            <person name="Wu L."/>
            <person name="Ma J."/>
        </authorList>
    </citation>
    <scope>NUCLEOTIDE SEQUENCE [LARGE SCALE GENOMIC DNA]</scope>
    <source>
        <strain evidence="12">CGMCC 1.16619</strain>
    </source>
</reference>
<sequence length="108" mass="10847">MNTTISNNGLPGFAQATGSSKGSGGASTTAAPGGSGGTARPADDQLKLTDSARALQQAARPDDSAAIDPLKVERVRQSLADGSYQINSGRIADRMLAMDQQIGGTGKA</sequence>
<dbReference type="InterPro" id="IPR031316">
    <property type="entry name" value="FlgM_C"/>
</dbReference>
<organism evidence="11 12">
    <name type="scientific">Rhodanobacter ginsengisoli</name>
    <dbReference type="NCBI Taxonomy" id="418646"/>
    <lineage>
        <taxon>Bacteria</taxon>
        <taxon>Pseudomonadati</taxon>
        <taxon>Pseudomonadota</taxon>
        <taxon>Gammaproteobacteria</taxon>
        <taxon>Lysobacterales</taxon>
        <taxon>Rhodanobacteraceae</taxon>
        <taxon>Rhodanobacter</taxon>
    </lineage>
</organism>
<keyword evidence="3" id="KW-0678">Repressor</keyword>
<evidence type="ECO:0000256" key="7">
    <source>
        <dbReference type="ARBA" id="ARBA00024739"/>
    </source>
</evidence>
<dbReference type="Proteomes" id="UP001596114">
    <property type="component" value="Unassembled WGS sequence"/>
</dbReference>
<accession>A0ABW0QMF7</accession>
<comment type="function">
    <text evidence="7">Responsible for the coupling of flagellin expression to flagellar assembly by preventing expression of the flagellin genes when a component of the middle class of proteins is defective. It negatively regulates flagellar genes by inhibiting the activity of FliA by directly binding to FliA.</text>
</comment>
<evidence type="ECO:0000256" key="4">
    <source>
        <dbReference type="ARBA" id="ARBA00022795"/>
    </source>
</evidence>
<dbReference type="InterPro" id="IPR035890">
    <property type="entry name" value="Anti-sigma-28_factor_FlgM_sf"/>
</dbReference>
<evidence type="ECO:0000259" key="10">
    <source>
        <dbReference type="Pfam" id="PF04316"/>
    </source>
</evidence>
<keyword evidence="11" id="KW-0969">Cilium</keyword>
<keyword evidence="6" id="KW-0804">Transcription</keyword>
<keyword evidence="5" id="KW-0805">Transcription regulation</keyword>
<keyword evidence="11" id="KW-0966">Cell projection</keyword>
<name>A0ABW0QMF7_9GAMM</name>
<keyword evidence="12" id="KW-1185">Reference proteome</keyword>
<evidence type="ECO:0000256" key="3">
    <source>
        <dbReference type="ARBA" id="ARBA00022491"/>
    </source>
</evidence>
<protein>
    <recommendedName>
        <fullName evidence="2">Negative regulator of flagellin synthesis</fullName>
    </recommendedName>
    <alternativeName>
        <fullName evidence="8">Anti-sigma-28 factor</fullName>
    </alternativeName>
</protein>
<feature type="region of interest" description="Disordered" evidence="9">
    <location>
        <begin position="1"/>
        <end position="47"/>
    </location>
</feature>
<gene>
    <name evidence="11" type="primary">flgM</name>
    <name evidence="11" type="ORF">ACFPPA_03385</name>
</gene>
<dbReference type="NCBIfam" id="TIGR03824">
    <property type="entry name" value="FlgM_jcvi"/>
    <property type="match status" value="1"/>
</dbReference>
<dbReference type="Pfam" id="PF04316">
    <property type="entry name" value="FlgM"/>
    <property type="match status" value="1"/>
</dbReference>
<evidence type="ECO:0000256" key="5">
    <source>
        <dbReference type="ARBA" id="ARBA00023015"/>
    </source>
</evidence>
<dbReference type="RefSeq" id="WP_377317278.1">
    <property type="nucleotide sequence ID" value="NZ_JBHSNF010000001.1"/>
</dbReference>
<feature type="domain" description="Anti-sigma-28 factor FlgM C-terminal" evidence="10">
    <location>
        <begin position="44"/>
        <end position="96"/>
    </location>
</feature>
<evidence type="ECO:0000256" key="2">
    <source>
        <dbReference type="ARBA" id="ARBA00017823"/>
    </source>
</evidence>
<dbReference type="InterPro" id="IPR007412">
    <property type="entry name" value="FlgM"/>
</dbReference>
<evidence type="ECO:0000313" key="12">
    <source>
        <dbReference type="Proteomes" id="UP001596114"/>
    </source>
</evidence>
<evidence type="ECO:0000256" key="8">
    <source>
        <dbReference type="ARBA" id="ARBA00030117"/>
    </source>
</evidence>
<dbReference type="SUPFAM" id="SSF101498">
    <property type="entry name" value="Anti-sigma factor FlgM"/>
    <property type="match status" value="1"/>
</dbReference>
<evidence type="ECO:0000313" key="11">
    <source>
        <dbReference type="EMBL" id="MFC5524777.1"/>
    </source>
</evidence>
<evidence type="ECO:0000256" key="9">
    <source>
        <dbReference type="SAM" id="MobiDB-lite"/>
    </source>
</evidence>
<keyword evidence="4" id="KW-1005">Bacterial flagellum biogenesis</keyword>